<dbReference type="InterPro" id="IPR001214">
    <property type="entry name" value="SET_dom"/>
</dbReference>
<dbReference type="InterPro" id="IPR046341">
    <property type="entry name" value="SET_dom_sf"/>
</dbReference>
<dbReference type="EMBL" id="HBHI01019655">
    <property type="protein sequence ID" value="CAD9682506.1"/>
    <property type="molecule type" value="Transcribed_RNA"/>
</dbReference>
<dbReference type="Pfam" id="PF00856">
    <property type="entry name" value="SET"/>
    <property type="match status" value="1"/>
</dbReference>
<protein>
    <recommendedName>
        <fullName evidence="1">SET domain-containing protein</fullName>
    </recommendedName>
</protein>
<evidence type="ECO:0000313" key="2">
    <source>
        <dbReference type="EMBL" id="CAD9682506.1"/>
    </source>
</evidence>
<dbReference type="AlphaFoldDB" id="A0A7S2WE23"/>
<name>A0A7S2WE23_9STRA</name>
<dbReference type="Gene3D" id="2.170.270.10">
    <property type="entry name" value="SET domain"/>
    <property type="match status" value="1"/>
</dbReference>
<feature type="domain" description="SET" evidence="1">
    <location>
        <begin position="144"/>
        <end position="278"/>
    </location>
</feature>
<dbReference type="SUPFAM" id="SSF82199">
    <property type="entry name" value="SET domain"/>
    <property type="match status" value="1"/>
</dbReference>
<proteinExistence type="predicted"/>
<organism evidence="2">
    <name type="scientific">Eucampia antarctica</name>
    <dbReference type="NCBI Taxonomy" id="49252"/>
    <lineage>
        <taxon>Eukaryota</taxon>
        <taxon>Sar</taxon>
        <taxon>Stramenopiles</taxon>
        <taxon>Ochrophyta</taxon>
        <taxon>Bacillariophyta</taxon>
        <taxon>Mediophyceae</taxon>
        <taxon>Biddulphiophycidae</taxon>
        <taxon>Hemiaulales</taxon>
        <taxon>Hemiaulaceae</taxon>
        <taxon>Eucampia</taxon>
    </lineage>
</organism>
<dbReference type="PROSITE" id="PS50280">
    <property type="entry name" value="SET"/>
    <property type="match status" value="1"/>
</dbReference>
<accession>A0A7S2WE23</accession>
<sequence>MGTDNGDVALRGPIFYRKHPQLLAFTAMIFLIFSVWELNEKYSDGNQAQTKNNNIQDVNDTNIVSSSKRQIRGASDEFKGNEEWRDYSRGNFLEKFDCEELWEKENPVHDQETWKRFRQAYESVVESSDSTVGDTLADFDAFTVKHYASQSPGKGRGVYAKEKIPSGKLLYNFSRSAQFKDGKSFREFLMRLDNELACDVLQWSYVINLGEDSDDIENDLRIVCDLDEGSFCNNGGHKHGNMGYASSDTEKFPRYNRMRPLFATRDIEPGEEILCKYGEFSNGDWEHFGF</sequence>
<evidence type="ECO:0000259" key="1">
    <source>
        <dbReference type="PROSITE" id="PS50280"/>
    </source>
</evidence>
<gene>
    <name evidence="2" type="ORF">EANT1437_LOCUS10065</name>
</gene>
<reference evidence="2" key="1">
    <citation type="submission" date="2021-01" db="EMBL/GenBank/DDBJ databases">
        <authorList>
            <person name="Corre E."/>
            <person name="Pelletier E."/>
            <person name="Niang G."/>
            <person name="Scheremetjew M."/>
            <person name="Finn R."/>
            <person name="Kale V."/>
            <person name="Holt S."/>
            <person name="Cochrane G."/>
            <person name="Meng A."/>
            <person name="Brown T."/>
            <person name="Cohen L."/>
        </authorList>
    </citation>
    <scope>NUCLEOTIDE SEQUENCE</scope>
    <source>
        <strain evidence="2">CCMP1452</strain>
    </source>
</reference>